<gene>
    <name evidence="5" type="ORF">ACHAW5_004579</name>
</gene>
<feature type="compositionally biased region" description="Acidic residues" evidence="4">
    <location>
        <begin position="113"/>
        <end position="124"/>
    </location>
</feature>
<evidence type="ECO:0000256" key="4">
    <source>
        <dbReference type="SAM" id="MobiDB-lite"/>
    </source>
</evidence>
<feature type="region of interest" description="Disordered" evidence="4">
    <location>
        <begin position="427"/>
        <end position="449"/>
    </location>
</feature>
<feature type="region of interest" description="Disordered" evidence="4">
    <location>
        <begin position="112"/>
        <end position="169"/>
    </location>
</feature>
<feature type="compositionally biased region" description="Basic and acidic residues" evidence="4">
    <location>
        <begin position="125"/>
        <end position="138"/>
    </location>
</feature>
<dbReference type="Pfam" id="PF00012">
    <property type="entry name" value="HSP70"/>
    <property type="match status" value="2"/>
</dbReference>
<dbReference type="InterPro" id="IPR013126">
    <property type="entry name" value="Hsp_70_fam"/>
</dbReference>
<feature type="compositionally biased region" description="Basic residues" evidence="4">
    <location>
        <begin position="752"/>
        <end position="763"/>
    </location>
</feature>
<sequence>MRISDYVSDMQVHLDRYLFVEGIGKFHQVSIYGEASFPYLDVKMSWDDEDGQLNFNVYKKPRELLCANERRGLRRVIEIGVGVDLGTTNSAVAIMTRAVDGGASRPFMVRIIDDDDDDDDDDENGGDRGGQDERDERGGGGGGGGGGRRRGRGASTTTTKTTKTTIPSVVSIVPAMDASGDEGADSDESRWRWMMTTTTTTTTSSPPSPFSIPMTSDVDDAGDVVRGAYRVLVGKDAERRELDHPTSTYRNVKRVIGTGGRTASSAAGVVPNLHVGEGGWTEKKEEGWRKKTRRGKRESREASAPSLRRQLEDARENPALLTCKFDPSSSTTSLLTPEQISACVLRRLYDAAERECSRRPSLDNDDGDEVTAKVTRAVIGVPAYFTESQRAATVRASELAGVSKVRLLAEPEAAALAYYHHDDDCGDDSDDGVGDNERNKRRRTRSERREDDRGSELILVFDLGGGTFDVSILEVGGGVTEVLATMGNNRLGGTDFDLCCARYLCERAVEYGIGDLKREKGGGGDDDGGGRRNVNDAKTTKEGKSRRNGKSIIKDWLRHGSGEVRNIILRTAERVRICLSNRKSVDVILPLTEDGWRRVSGADAGVDDGVIIGPRFNKSVFEMGRGMTEGDDYIVVTIDRRAFESACVDELQMLLQPLREVAIMARVMLPGEARPSFVENVMADVERSKLEEEEDDYDYDDDAGKIDFWGSEDNEAAFITGGDEDDSLPWGEEMPQNERALQRLREMDVKSQKKAQQRGRKRARDIDKRERSYRKQKQVATEDAATASLLGRRLGGNGGNDGKRVMASSRSSTSVAGNERVQEGIHGRPLSRVVLVGGATRMPVIGRLLEAVVGIVPQRTVNPDEAVALGCAVQVGILDGENDGLLGGVQAVLSPMQAAIMRALAIKERRTTNGFVATGSGNIGVLNTAEGGISEMEKMAADGSMLVVDEFDDEDEFY</sequence>
<dbReference type="GO" id="GO:0005524">
    <property type="term" value="F:ATP binding"/>
    <property type="evidence" value="ECO:0007669"/>
    <property type="project" value="UniProtKB-KW"/>
</dbReference>
<dbReference type="FunFam" id="3.30.420.40:FF:000028">
    <property type="entry name" value="heat shock 70 kDa protein-like"/>
    <property type="match status" value="1"/>
</dbReference>
<keyword evidence="2" id="KW-0547">Nucleotide-binding</keyword>
<feature type="region of interest" description="Disordered" evidence="4">
    <location>
        <begin position="743"/>
        <end position="821"/>
    </location>
</feature>
<keyword evidence="3" id="KW-0067">ATP-binding</keyword>
<dbReference type="Proteomes" id="UP001530315">
    <property type="component" value="Unassembled WGS sequence"/>
</dbReference>
<dbReference type="PROSITE" id="PS01036">
    <property type="entry name" value="HSP70_3"/>
    <property type="match status" value="1"/>
</dbReference>
<dbReference type="AlphaFoldDB" id="A0ABD3NZ00"/>
<feature type="region of interest" description="Disordered" evidence="4">
    <location>
        <begin position="276"/>
        <end position="313"/>
    </location>
</feature>
<organism evidence="5 6">
    <name type="scientific">Stephanodiscus triporus</name>
    <dbReference type="NCBI Taxonomy" id="2934178"/>
    <lineage>
        <taxon>Eukaryota</taxon>
        <taxon>Sar</taxon>
        <taxon>Stramenopiles</taxon>
        <taxon>Ochrophyta</taxon>
        <taxon>Bacillariophyta</taxon>
        <taxon>Coscinodiscophyceae</taxon>
        <taxon>Thalassiosirophycidae</taxon>
        <taxon>Stephanodiscales</taxon>
        <taxon>Stephanodiscaceae</taxon>
        <taxon>Stephanodiscus</taxon>
    </lineage>
</organism>
<feature type="compositionally biased region" description="Basic and acidic residues" evidence="4">
    <location>
        <begin position="516"/>
        <end position="545"/>
    </location>
</feature>
<evidence type="ECO:0000313" key="5">
    <source>
        <dbReference type="EMBL" id="KAL3780453.1"/>
    </source>
</evidence>
<dbReference type="PROSITE" id="PS00329">
    <property type="entry name" value="HSP70_2"/>
    <property type="match status" value="1"/>
</dbReference>
<feature type="compositionally biased region" description="Basic and acidic residues" evidence="4">
    <location>
        <begin position="280"/>
        <end position="289"/>
    </location>
</feature>
<reference evidence="5 6" key="1">
    <citation type="submission" date="2024-10" db="EMBL/GenBank/DDBJ databases">
        <title>Updated reference genomes for cyclostephanoid diatoms.</title>
        <authorList>
            <person name="Roberts W.R."/>
            <person name="Alverson A.J."/>
        </authorList>
    </citation>
    <scope>NUCLEOTIDE SEQUENCE [LARGE SCALE GENOMIC DNA]</scope>
    <source>
        <strain evidence="5 6">AJA276-08</strain>
    </source>
</reference>
<protein>
    <submittedName>
        <fullName evidence="5">Uncharacterized protein</fullName>
    </submittedName>
</protein>
<name>A0ABD3NZ00_9STRA</name>
<comment type="caution">
    <text evidence="5">The sequence shown here is derived from an EMBL/GenBank/DDBJ whole genome shotgun (WGS) entry which is preliminary data.</text>
</comment>
<dbReference type="PROSITE" id="PS00297">
    <property type="entry name" value="HSP70_1"/>
    <property type="match status" value="1"/>
</dbReference>
<evidence type="ECO:0000256" key="3">
    <source>
        <dbReference type="ARBA" id="ARBA00022840"/>
    </source>
</evidence>
<dbReference type="Gene3D" id="3.30.420.40">
    <property type="match status" value="4"/>
</dbReference>
<dbReference type="InterPro" id="IPR018181">
    <property type="entry name" value="Heat_shock_70_CS"/>
</dbReference>
<evidence type="ECO:0000313" key="6">
    <source>
        <dbReference type="Proteomes" id="UP001530315"/>
    </source>
</evidence>
<accession>A0ABD3NZ00</accession>
<dbReference type="SUPFAM" id="SSF53067">
    <property type="entry name" value="Actin-like ATPase domain"/>
    <property type="match status" value="3"/>
</dbReference>
<comment type="similarity">
    <text evidence="1">Belongs to the heat shock protein 70 family.</text>
</comment>
<feature type="region of interest" description="Disordered" evidence="4">
    <location>
        <begin position="516"/>
        <end position="547"/>
    </location>
</feature>
<feature type="compositionally biased region" description="Low complexity" evidence="4">
    <location>
        <begin position="156"/>
        <end position="165"/>
    </location>
</feature>
<dbReference type="EMBL" id="JALLAZ020001112">
    <property type="protein sequence ID" value="KAL3780453.1"/>
    <property type="molecule type" value="Genomic_DNA"/>
</dbReference>
<evidence type="ECO:0000256" key="1">
    <source>
        <dbReference type="ARBA" id="ARBA00007381"/>
    </source>
</evidence>
<dbReference type="InterPro" id="IPR043129">
    <property type="entry name" value="ATPase_NBD"/>
</dbReference>
<proteinExistence type="inferred from homology"/>
<dbReference type="PANTHER" id="PTHR19375">
    <property type="entry name" value="HEAT SHOCK PROTEIN 70KDA"/>
    <property type="match status" value="1"/>
</dbReference>
<evidence type="ECO:0000256" key="2">
    <source>
        <dbReference type="ARBA" id="ARBA00022741"/>
    </source>
</evidence>
<keyword evidence="6" id="KW-1185">Reference proteome</keyword>